<comment type="caution">
    <text evidence="3">The sequence shown here is derived from an EMBL/GenBank/DDBJ whole genome shotgun (WGS) entry which is preliminary data.</text>
</comment>
<keyword evidence="4" id="KW-1185">Reference proteome</keyword>
<dbReference type="Pfam" id="PF20671">
    <property type="entry name" value="COG3_C"/>
    <property type="match status" value="1"/>
</dbReference>
<dbReference type="Proteomes" id="UP001281761">
    <property type="component" value="Unassembled WGS sequence"/>
</dbReference>
<dbReference type="InterPro" id="IPR048685">
    <property type="entry name" value="COG3_C"/>
</dbReference>
<sequence>MLRKERQESFRNTLEIANSQVELSKSVTSKVNSCTQSLHAIEADSITLQDLAGDKLQTLQVLYSKKAAEQASLTEFESLFSPFQEFERLRPFVTSQSFGVHSPDYVSVIERLDAAIMFIRKHPDFSISTQALSDLYSLQSSVLSFSRDLVTQPIREYHTTSFEELKATTDPTDVSMILIFNTQSFAQKLKASITLIESHCYNVQVVPLWTDCVTVFCQSRLPLLSYLAQRQSRKTNTLSLSEKLRSMCYFFSRLIEDEVTLFFTFFSVMLPAETASPQPIGQVSKESSHADTVSVHSSQTEATNYTKLKLRNVSSRRAITAVPLLPLSKVEQNYQNEARQDDASETVSVMTSQAPSFGASPTITCLSTDILPPPFSAMLNSLVQQSTTLFRTLFAQLESPPSLADGIAELQKHIARLSSPQQNQQPPLPINHLVYQHLLTLAYAPLVNGLTSIASDLSERFLKTSRSFIKTQFASAKSAQSLLRQKPQSLLGNEESNEVDTTSNETMSVTAESVSLSDHSESSTQQGQTQQPTRLGKMFRSPIALTGRLFGRGKAASNEPKECAIAATYQPFLSILCSLFNAYTMTTKDEFSRIAVETVRDLHTTLHSASRTVGNALGAFEGHIFSLSAQLLFSSFFTSLHHSQSSWTFDQFVRKCLWSDDGLFSVTSTRLLHSFCVQRQSEPLLVTLQNEAVQTYSLFLSASLHHILVPFLSFAPPLSSDIDAFTAHPVPGMALPTDSNALIGAITSTYQTFFASYEFKHTKRFMTQLSQNAISLFGSKHEQFTEDAVKTLNDVEAAVNRQCDAPHSPLFYFCTFPLREFFSSLVSLMRSTILGASTTTPSATLYTSDAGPEMRWRSEVSSCDTLRMSGKSLRNI</sequence>
<reference evidence="3 4" key="1">
    <citation type="journal article" date="2022" name="bioRxiv">
        <title>Genomics of Preaxostyla Flagellates Illuminates Evolutionary Transitions and the Path Towards Mitochondrial Loss.</title>
        <authorList>
            <person name="Novak L.V.F."/>
            <person name="Treitli S.C."/>
            <person name="Pyrih J."/>
            <person name="Halakuc P."/>
            <person name="Pipaliya S.V."/>
            <person name="Vacek V."/>
            <person name="Brzon O."/>
            <person name="Soukal P."/>
            <person name="Eme L."/>
            <person name="Dacks J.B."/>
            <person name="Karnkowska A."/>
            <person name="Elias M."/>
            <person name="Hampl V."/>
        </authorList>
    </citation>
    <scope>NUCLEOTIDE SEQUENCE [LARGE SCALE GENOMIC DNA]</scope>
    <source>
        <strain evidence="3">NAU3</strain>
        <tissue evidence="3">Gut</tissue>
    </source>
</reference>
<dbReference type="InterPro" id="IPR007265">
    <property type="entry name" value="COG_su3"/>
</dbReference>
<organism evidence="3 4">
    <name type="scientific">Blattamonas nauphoetae</name>
    <dbReference type="NCBI Taxonomy" id="2049346"/>
    <lineage>
        <taxon>Eukaryota</taxon>
        <taxon>Metamonada</taxon>
        <taxon>Preaxostyla</taxon>
        <taxon>Oxymonadida</taxon>
        <taxon>Blattamonas</taxon>
    </lineage>
</organism>
<name>A0ABQ9XQF3_9EUKA</name>
<accession>A0ABQ9XQF3</accession>
<evidence type="ECO:0000259" key="2">
    <source>
        <dbReference type="Pfam" id="PF20671"/>
    </source>
</evidence>
<evidence type="ECO:0000256" key="1">
    <source>
        <dbReference type="SAM" id="MobiDB-lite"/>
    </source>
</evidence>
<feature type="compositionally biased region" description="Polar residues" evidence="1">
    <location>
        <begin position="499"/>
        <end position="512"/>
    </location>
</feature>
<proteinExistence type="predicted"/>
<feature type="compositionally biased region" description="Low complexity" evidence="1">
    <location>
        <begin position="513"/>
        <end position="533"/>
    </location>
</feature>
<dbReference type="PANTHER" id="PTHR13302:SF8">
    <property type="entry name" value="CONSERVED OLIGOMERIC GOLGI COMPLEX SUBUNIT 3"/>
    <property type="match status" value="1"/>
</dbReference>
<evidence type="ECO:0000313" key="4">
    <source>
        <dbReference type="Proteomes" id="UP001281761"/>
    </source>
</evidence>
<dbReference type="PANTHER" id="PTHR13302">
    <property type="entry name" value="CONSERVED OLIGOMERIC GOLGI COMPLEX COMPONENT 3"/>
    <property type="match status" value="1"/>
</dbReference>
<feature type="region of interest" description="Disordered" evidence="1">
    <location>
        <begin position="485"/>
        <end position="535"/>
    </location>
</feature>
<dbReference type="EMBL" id="JARBJD010000087">
    <property type="protein sequence ID" value="KAK2953705.1"/>
    <property type="molecule type" value="Genomic_DNA"/>
</dbReference>
<evidence type="ECO:0000313" key="3">
    <source>
        <dbReference type="EMBL" id="KAK2953705.1"/>
    </source>
</evidence>
<protein>
    <recommendedName>
        <fullName evidence="2">Conserved oligomeric Golgi complex subunit 3 C-terminal domain-containing protein</fullName>
    </recommendedName>
</protein>
<feature type="domain" description="Conserved oligomeric Golgi complex subunit 3 C-terminal" evidence="2">
    <location>
        <begin position="183"/>
        <end position="267"/>
    </location>
</feature>
<feature type="region of interest" description="Disordered" evidence="1">
    <location>
        <begin position="278"/>
        <end position="298"/>
    </location>
</feature>
<gene>
    <name evidence="3" type="ORF">BLNAU_11262</name>
</gene>